<proteinExistence type="predicted"/>
<reference evidence="1 2" key="1">
    <citation type="journal article" date="2020" name="Mol. Biol. Evol.">
        <title>Distinct Expression and Methylation Patterns for Genes with Different Fates following a Single Whole-Genome Duplication in Flowering Plants.</title>
        <authorList>
            <person name="Shi T."/>
            <person name="Rahmani R.S."/>
            <person name="Gugger P.F."/>
            <person name="Wang M."/>
            <person name="Li H."/>
            <person name="Zhang Y."/>
            <person name="Li Z."/>
            <person name="Wang Q."/>
            <person name="Van de Peer Y."/>
            <person name="Marchal K."/>
            <person name="Chen J."/>
        </authorList>
    </citation>
    <scope>NUCLEOTIDE SEQUENCE [LARGE SCALE GENOMIC DNA]</scope>
    <source>
        <tissue evidence="1">Leaf</tissue>
    </source>
</reference>
<evidence type="ECO:0000313" key="1">
    <source>
        <dbReference type="EMBL" id="DAD43014.1"/>
    </source>
</evidence>
<comment type="caution">
    <text evidence="1">The sequence shown here is derived from an EMBL/GenBank/DDBJ whole genome shotgun (WGS) entry which is preliminary data.</text>
</comment>
<sequence>MNCSWVSRVVEMPTVFTLMAIMFLASFMAPTVSSSASLKVGFYKITCPIGRDNCEEHS</sequence>
<organism evidence="1 2">
    <name type="scientific">Nelumbo nucifera</name>
    <name type="common">Sacred lotus</name>
    <dbReference type="NCBI Taxonomy" id="4432"/>
    <lineage>
        <taxon>Eukaryota</taxon>
        <taxon>Viridiplantae</taxon>
        <taxon>Streptophyta</taxon>
        <taxon>Embryophyta</taxon>
        <taxon>Tracheophyta</taxon>
        <taxon>Spermatophyta</taxon>
        <taxon>Magnoliopsida</taxon>
        <taxon>Proteales</taxon>
        <taxon>Nelumbonaceae</taxon>
        <taxon>Nelumbo</taxon>
    </lineage>
</organism>
<accession>A0A822Z9P5</accession>
<name>A0A822Z9P5_NELNU</name>
<dbReference type="EMBL" id="DUZY01000006">
    <property type="protein sequence ID" value="DAD43014.1"/>
    <property type="molecule type" value="Genomic_DNA"/>
</dbReference>
<gene>
    <name evidence="1" type="ORF">HUJ06_001244</name>
</gene>
<protein>
    <submittedName>
        <fullName evidence="1">Uncharacterized protein</fullName>
    </submittedName>
</protein>
<dbReference type="Proteomes" id="UP000607653">
    <property type="component" value="Unassembled WGS sequence"/>
</dbReference>
<keyword evidence="2" id="KW-1185">Reference proteome</keyword>
<dbReference type="AlphaFoldDB" id="A0A822Z9P5"/>
<evidence type="ECO:0000313" key="2">
    <source>
        <dbReference type="Proteomes" id="UP000607653"/>
    </source>
</evidence>